<evidence type="ECO:0000256" key="1">
    <source>
        <dbReference type="ARBA" id="ARBA00004123"/>
    </source>
</evidence>
<keyword evidence="12" id="KW-1185">Reference proteome</keyword>
<sequence>MEFTQHEEDSKTSSDESDKQDVVNDEVRIGRSYECVFCKRGFTTAQALGGHMNIHRRDRARNKQPASGSGMNHQPVEEYMRPGFLHAISSQSSFYSPPMKTHKNHHMHANRPVCGVSPHQHRYYFADRETLSQKPPPFRLFEDNWSSSLSLQIGSTYMDERQDANKPANKEDELDLELRLGHDP</sequence>
<comment type="subcellular location">
    <subcellularLocation>
        <location evidence="1">Nucleus</location>
    </subcellularLocation>
</comment>
<keyword evidence="3 8" id="KW-0863">Zinc-finger</keyword>
<evidence type="ECO:0000313" key="11">
    <source>
        <dbReference type="EMBL" id="KAK9140382.1"/>
    </source>
</evidence>
<evidence type="ECO:0000256" key="3">
    <source>
        <dbReference type="ARBA" id="ARBA00022771"/>
    </source>
</evidence>
<dbReference type="InterPro" id="IPR036236">
    <property type="entry name" value="Znf_C2H2_sf"/>
</dbReference>
<accession>A0AAP0JUD7</accession>
<comment type="caution">
    <text evidence="11">The sequence shown here is derived from an EMBL/GenBank/DDBJ whole genome shotgun (WGS) entry which is preliminary data.</text>
</comment>
<dbReference type="PANTHER" id="PTHR45801">
    <property type="entry name" value="OS07G0101800 PROTEIN"/>
    <property type="match status" value="1"/>
</dbReference>
<dbReference type="Gene3D" id="3.30.160.60">
    <property type="entry name" value="Classic Zinc Finger"/>
    <property type="match status" value="1"/>
</dbReference>
<keyword evidence="5" id="KW-0805">Transcription regulation</keyword>
<feature type="domain" description="C2H2-type" evidence="10">
    <location>
        <begin position="33"/>
        <end position="60"/>
    </location>
</feature>
<dbReference type="Proteomes" id="UP001419268">
    <property type="component" value="Unassembled WGS sequence"/>
</dbReference>
<reference evidence="11 12" key="1">
    <citation type="submission" date="2024-01" db="EMBL/GenBank/DDBJ databases">
        <title>Genome assemblies of Stephania.</title>
        <authorList>
            <person name="Yang L."/>
        </authorList>
    </citation>
    <scope>NUCLEOTIDE SEQUENCE [LARGE SCALE GENOMIC DNA]</scope>
    <source>
        <strain evidence="11">JXDWG</strain>
        <tissue evidence="11">Leaf</tissue>
    </source>
</reference>
<organism evidence="11 12">
    <name type="scientific">Stephania cephalantha</name>
    <dbReference type="NCBI Taxonomy" id="152367"/>
    <lineage>
        <taxon>Eukaryota</taxon>
        <taxon>Viridiplantae</taxon>
        <taxon>Streptophyta</taxon>
        <taxon>Embryophyta</taxon>
        <taxon>Tracheophyta</taxon>
        <taxon>Spermatophyta</taxon>
        <taxon>Magnoliopsida</taxon>
        <taxon>Ranunculales</taxon>
        <taxon>Menispermaceae</taxon>
        <taxon>Menispermoideae</taxon>
        <taxon>Cissampelideae</taxon>
        <taxon>Stephania</taxon>
    </lineage>
</organism>
<evidence type="ECO:0000313" key="12">
    <source>
        <dbReference type="Proteomes" id="UP001419268"/>
    </source>
</evidence>
<evidence type="ECO:0000256" key="5">
    <source>
        <dbReference type="ARBA" id="ARBA00023015"/>
    </source>
</evidence>
<evidence type="ECO:0000256" key="2">
    <source>
        <dbReference type="ARBA" id="ARBA00022723"/>
    </source>
</evidence>
<evidence type="ECO:0000256" key="7">
    <source>
        <dbReference type="ARBA" id="ARBA00023242"/>
    </source>
</evidence>
<keyword evidence="4" id="KW-0862">Zinc</keyword>
<evidence type="ECO:0000256" key="4">
    <source>
        <dbReference type="ARBA" id="ARBA00022833"/>
    </source>
</evidence>
<dbReference type="InterPro" id="IPR052426">
    <property type="entry name" value="Plant_dev_regulator"/>
</dbReference>
<dbReference type="AlphaFoldDB" id="A0AAP0JUD7"/>
<protein>
    <recommendedName>
        <fullName evidence="10">C2H2-type domain-containing protein</fullName>
    </recommendedName>
</protein>
<keyword evidence="2" id="KW-0479">Metal-binding</keyword>
<dbReference type="PROSITE" id="PS00028">
    <property type="entry name" value="ZINC_FINGER_C2H2_1"/>
    <property type="match status" value="1"/>
</dbReference>
<evidence type="ECO:0000256" key="8">
    <source>
        <dbReference type="PROSITE-ProRule" id="PRU00042"/>
    </source>
</evidence>
<feature type="region of interest" description="Disordered" evidence="9">
    <location>
        <begin position="1"/>
        <end position="23"/>
    </location>
</feature>
<dbReference type="PANTHER" id="PTHR45801:SF84">
    <property type="entry name" value="C2H2-TYPE DOMAIN-CONTAINING PROTEIN"/>
    <property type="match status" value="1"/>
</dbReference>
<name>A0AAP0JUD7_9MAGN</name>
<evidence type="ECO:0000256" key="6">
    <source>
        <dbReference type="ARBA" id="ARBA00023163"/>
    </source>
</evidence>
<dbReference type="EMBL" id="JBBNAG010000004">
    <property type="protein sequence ID" value="KAK9140382.1"/>
    <property type="molecule type" value="Genomic_DNA"/>
</dbReference>
<proteinExistence type="predicted"/>
<dbReference type="GO" id="GO:0008270">
    <property type="term" value="F:zinc ion binding"/>
    <property type="evidence" value="ECO:0007669"/>
    <property type="project" value="UniProtKB-KW"/>
</dbReference>
<gene>
    <name evidence="11" type="ORF">Scep_010063</name>
</gene>
<keyword evidence="6" id="KW-0804">Transcription</keyword>
<dbReference type="GO" id="GO:0005634">
    <property type="term" value="C:nucleus"/>
    <property type="evidence" value="ECO:0007669"/>
    <property type="project" value="UniProtKB-SubCell"/>
</dbReference>
<evidence type="ECO:0000256" key="9">
    <source>
        <dbReference type="SAM" id="MobiDB-lite"/>
    </source>
</evidence>
<dbReference type="PROSITE" id="PS50157">
    <property type="entry name" value="ZINC_FINGER_C2H2_2"/>
    <property type="match status" value="1"/>
</dbReference>
<dbReference type="InterPro" id="IPR013087">
    <property type="entry name" value="Znf_C2H2_type"/>
</dbReference>
<keyword evidence="7" id="KW-0539">Nucleus</keyword>
<dbReference type="SUPFAM" id="SSF57667">
    <property type="entry name" value="beta-beta-alpha zinc fingers"/>
    <property type="match status" value="1"/>
</dbReference>
<evidence type="ECO:0000259" key="10">
    <source>
        <dbReference type="PROSITE" id="PS50157"/>
    </source>
</evidence>
<feature type="region of interest" description="Disordered" evidence="9">
    <location>
        <begin position="158"/>
        <end position="184"/>
    </location>
</feature>